<keyword evidence="3" id="KW-1185">Reference proteome</keyword>
<feature type="region of interest" description="Disordered" evidence="1">
    <location>
        <begin position="23"/>
        <end position="52"/>
    </location>
</feature>
<gene>
    <name evidence="2" type="ORF">THRCLA_22849</name>
</gene>
<proteinExistence type="predicted"/>
<name>A0A1V9YSB8_9STRA</name>
<evidence type="ECO:0000313" key="3">
    <source>
        <dbReference type="Proteomes" id="UP000243217"/>
    </source>
</evidence>
<organism evidence="2 3">
    <name type="scientific">Thraustotheca clavata</name>
    <dbReference type="NCBI Taxonomy" id="74557"/>
    <lineage>
        <taxon>Eukaryota</taxon>
        <taxon>Sar</taxon>
        <taxon>Stramenopiles</taxon>
        <taxon>Oomycota</taxon>
        <taxon>Saprolegniomycetes</taxon>
        <taxon>Saprolegniales</taxon>
        <taxon>Achlyaceae</taxon>
        <taxon>Thraustotheca</taxon>
    </lineage>
</organism>
<dbReference type="STRING" id="74557.A0A1V9YSB8"/>
<accession>A0A1V9YSB8</accession>
<dbReference type="EMBL" id="JNBS01003161">
    <property type="protein sequence ID" value="OQR88521.1"/>
    <property type="molecule type" value="Genomic_DNA"/>
</dbReference>
<evidence type="ECO:0000313" key="2">
    <source>
        <dbReference type="EMBL" id="OQR88521.1"/>
    </source>
</evidence>
<evidence type="ECO:0000256" key="1">
    <source>
        <dbReference type="SAM" id="MobiDB-lite"/>
    </source>
</evidence>
<dbReference type="AlphaFoldDB" id="A0A1V9YSB8"/>
<reference evidence="2 3" key="1">
    <citation type="journal article" date="2014" name="Genome Biol. Evol.">
        <title>The secreted proteins of Achlya hypogyna and Thraustotheca clavata identify the ancestral oomycete secretome and reveal gene acquisitions by horizontal gene transfer.</title>
        <authorList>
            <person name="Misner I."/>
            <person name="Blouin N."/>
            <person name="Leonard G."/>
            <person name="Richards T.A."/>
            <person name="Lane C.E."/>
        </authorList>
    </citation>
    <scope>NUCLEOTIDE SEQUENCE [LARGE SCALE GENOMIC DNA]</scope>
    <source>
        <strain evidence="2 3">ATCC 34112</strain>
    </source>
</reference>
<feature type="compositionally biased region" description="Polar residues" evidence="1">
    <location>
        <begin position="35"/>
        <end position="45"/>
    </location>
</feature>
<dbReference type="Proteomes" id="UP000243217">
    <property type="component" value="Unassembled WGS sequence"/>
</dbReference>
<comment type="caution">
    <text evidence="2">The sequence shown here is derived from an EMBL/GenBank/DDBJ whole genome shotgun (WGS) entry which is preliminary data.</text>
</comment>
<protein>
    <submittedName>
        <fullName evidence="2">Uncharacterized protein</fullName>
    </submittedName>
</protein>
<dbReference type="OrthoDB" id="567237at2759"/>
<sequence>MSDDEGKLHDGYHGWFKTVARTGQDFTPKPLTGPLQESTNGTGSAWNKGGTEEIDKSEWAREALKQHVLESFKFTDNVHKITIVATEIITCTGETKRNGSIVK</sequence>